<sequence>MDFLALAKKRYSVRKYTSDKVEDSKVATILEAGRIAPTGANKQPHHLIVLRKEEGLKKISKAANVYDAPLVIMVCSHKEGSWVRPFDGKSLMDIDASIVTDHMMLQATALGLGSVWIDYFKPDVIKEVFDLPDYLEPINLLAIGYASEEPLSPDRHQETRKPLDEIVSYEGFEK</sequence>
<keyword evidence="3" id="KW-0285">Flavoprotein</keyword>
<dbReference type="CDD" id="cd20609">
    <property type="entry name" value="nitroreductase"/>
    <property type="match status" value="1"/>
</dbReference>
<evidence type="ECO:0000256" key="1">
    <source>
        <dbReference type="ARBA" id="ARBA00001917"/>
    </source>
</evidence>
<evidence type="ECO:0000256" key="5">
    <source>
        <dbReference type="ARBA" id="ARBA00023002"/>
    </source>
</evidence>
<dbReference type="InterPro" id="IPR029479">
    <property type="entry name" value="Nitroreductase"/>
</dbReference>
<reference evidence="7" key="1">
    <citation type="submission" date="2020-07" db="EMBL/GenBank/DDBJ databases">
        <title>Vallitalea pronyensis genome.</title>
        <authorList>
            <person name="Postec A."/>
        </authorList>
    </citation>
    <scope>NUCLEOTIDE SEQUENCE</scope>
    <source>
        <strain evidence="7">FatNI3</strain>
    </source>
</reference>
<comment type="similarity">
    <text evidence="2">Belongs to the nitroreductase family.</text>
</comment>
<evidence type="ECO:0000256" key="3">
    <source>
        <dbReference type="ARBA" id="ARBA00022630"/>
    </source>
</evidence>
<dbReference type="Pfam" id="PF00881">
    <property type="entry name" value="Nitroreductase"/>
    <property type="match status" value="1"/>
</dbReference>
<dbReference type="InterPro" id="IPR000415">
    <property type="entry name" value="Nitroreductase-like"/>
</dbReference>
<keyword evidence="5" id="KW-0560">Oxidoreductase</keyword>
<protein>
    <submittedName>
        <fullName evidence="7">Nitroreductase family protein</fullName>
    </submittedName>
</protein>
<evidence type="ECO:0000256" key="2">
    <source>
        <dbReference type="ARBA" id="ARBA00007118"/>
    </source>
</evidence>
<proteinExistence type="inferred from homology"/>
<evidence type="ECO:0000256" key="4">
    <source>
        <dbReference type="ARBA" id="ARBA00022643"/>
    </source>
</evidence>
<evidence type="ECO:0000259" key="6">
    <source>
        <dbReference type="Pfam" id="PF00881"/>
    </source>
</evidence>
<dbReference type="EMBL" id="CP058649">
    <property type="protein sequence ID" value="QUI25226.1"/>
    <property type="molecule type" value="Genomic_DNA"/>
</dbReference>
<dbReference type="RefSeq" id="WP_212695925.1">
    <property type="nucleotide sequence ID" value="NZ_CP058649.1"/>
</dbReference>
<dbReference type="AlphaFoldDB" id="A0A8J8SJ27"/>
<evidence type="ECO:0000313" key="7">
    <source>
        <dbReference type="EMBL" id="QUI25226.1"/>
    </source>
</evidence>
<accession>A0A8J8SJ27</accession>
<feature type="domain" description="Nitroreductase" evidence="6">
    <location>
        <begin position="8"/>
        <end position="63"/>
    </location>
</feature>
<keyword evidence="8" id="KW-1185">Reference proteome</keyword>
<dbReference type="PANTHER" id="PTHR43673">
    <property type="entry name" value="NAD(P)H NITROREDUCTASE YDGI-RELATED"/>
    <property type="match status" value="1"/>
</dbReference>
<organism evidence="7 8">
    <name type="scientific">Vallitalea pronyensis</name>
    <dbReference type="NCBI Taxonomy" id="1348613"/>
    <lineage>
        <taxon>Bacteria</taxon>
        <taxon>Bacillati</taxon>
        <taxon>Bacillota</taxon>
        <taxon>Clostridia</taxon>
        <taxon>Lachnospirales</taxon>
        <taxon>Vallitaleaceae</taxon>
        <taxon>Vallitalea</taxon>
    </lineage>
</organism>
<dbReference type="KEGG" id="vpy:HZI73_24295"/>
<dbReference type="Proteomes" id="UP000683246">
    <property type="component" value="Chromosome"/>
</dbReference>
<dbReference type="SUPFAM" id="SSF55469">
    <property type="entry name" value="FMN-dependent nitroreductase-like"/>
    <property type="match status" value="1"/>
</dbReference>
<gene>
    <name evidence="7" type="ORF">HZI73_24295</name>
</gene>
<comment type="cofactor">
    <cofactor evidence="1">
        <name>FMN</name>
        <dbReference type="ChEBI" id="CHEBI:58210"/>
    </cofactor>
</comment>
<keyword evidence="4" id="KW-0288">FMN</keyword>
<dbReference type="PANTHER" id="PTHR43673:SF2">
    <property type="entry name" value="NITROREDUCTASE"/>
    <property type="match status" value="1"/>
</dbReference>
<name>A0A8J8SJ27_9FIRM</name>
<dbReference type="Gene3D" id="3.40.109.10">
    <property type="entry name" value="NADH Oxidase"/>
    <property type="match status" value="1"/>
</dbReference>
<evidence type="ECO:0000313" key="8">
    <source>
        <dbReference type="Proteomes" id="UP000683246"/>
    </source>
</evidence>
<dbReference type="GO" id="GO:0016491">
    <property type="term" value="F:oxidoreductase activity"/>
    <property type="evidence" value="ECO:0007669"/>
    <property type="project" value="UniProtKB-KW"/>
</dbReference>